<organism evidence="1">
    <name type="scientific">marine metagenome</name>
    <dbReference type="NCBI Taxonomy" id="408172"/>
    <lineage>
        <taxon>unclassified sequences</taxon>
        <taxon>metagenomes</taxon>
        <taxon>ecological metagenomes</taxon>
    </lineage>
</organism>
<name>A0A382PQR4_9ZZZZ</name>
<dbReference type="AlphaFoldDB" id="A0A382PQR4"/>
<dbReference type="Gene3D" id="3.90.1170.40">
    <property type="entry name" value="Molybdopterin biosynthesis MoaE subunit"/>
    <property type="match status" value="1"/>
</dbReference>
<dbReference type="Pfam" id="PF02391">
    <property type="entry name" value="MoaE"/>
    <property type="match status" value="1"/>
</dbReference>
<evidence type="ECO:0000313" key="1">
    <source>
        <dbReference type="EMBL" id="SVC75015.1"/>
    </source>
</evidence>
<proteinExistence type="predicted"/>
<gene>
    <name evidence="1" type="ORF">METZ01_LOCUS327869</name>
</gene>
<dbReference type="InterPro" id="IPR036563">
    <property type="entry name" value="MoaE_sf"/>
</dbReference>
<dbReference type="SUPFAM" id="SSF54690">
    <property type="entry name" value="Molybdopterin synthase subunit MoaE"/>
    <property type="match status" value="1"/>
</dbReference>
<reference evidence="1" key="1">
    <citation type="submission" date="2018-05" db="EMBL/GenBank/DDBJ databases">
        <authorList>
            <person name="Lanie J.A."/>
            <person name="Ng W.-L."/>
            <person name="Kazmierczak K.M."/>
            <person name="Andrzejewski T.M."/>
            <person name="Davidsen T.M."/>
            <person name="Wayne K.J."/>
            <person name="Tettelin H."/>
            <person name="Glass J.I."/>
            <person name="Rusch D."/>
            <person name="Podicherti R."/>
            <person name="Tsui H.-C.T."/>
            <person name="Winkler M.E."/>
        </authorList>
    </citation>
    <scope>NUCLEOTIDE SEQUENCE</scope>
</reference>
<dbReference type="EMBL" id="UINC01108711">
    <property type="protein sequence ID" value="SVC75015.1"/>
    <property type="molecule type" value="Genomic_DNA"/>
</dbReference>
<evidence type="ECO:0008006" key="2">
    <source>
        <dbReference type="Google" id="ProtNLM"/>
    </source>
</evidence>
<accession>A0A382PQR4</accession>
<sequence>MIKIQEKDFNLENEIQAIKIKHNNVGAISTFIGYVRNINDKKKVTSIDLEVYPEMAEKSLAKICDQAKKNWKIIDTLIIHRFGKLKINNKIVLVATYAKHRQDSMAACNFIMDYL</sequence>
<feature type="non-terminal residue" evidence="1">
    <location>
        <position position="115"/>
    </location>
</feature>
<dbReference type="PANTHER" id="PTHR23404">
    <property type="entry name" value="MOLYBDOPTERIN SYNTHASE RELATED"/>
    <property type="match status" value="1"/>
</dbReference>
<dbReference type="InterPro" id="IPR003448">
    <property type="entry name" value="Mopterin_biosynth_MoaE"/>
</dbReference>
<dbReference type="GO" id="GO:0006777">
    <property type="term" value="P:Mo-molybdopterin cofactor biosynthetic process"/>
    <property type="evidence" value="ECO:0007669"/>
    <property type="project" value="InterPro"/>
</dbReference>
<protein>
    <recommendedName>
        <fullName evidence="2">Molybdopterin synthase catalytic subunit</fullName>
    </recommendedName>
</protein>
<dbReference type="CDD" id="cd00756">
    <property type="entry name" value="MoaE"/>
    <property type="match status" value="1"/>
</dbReference>